<keyword evidence="2" id="KW-1185">Reference proteome</keyword>
<evidence type="ECO:0000313" key="1">
    <source>
        <dbReference type="EMBL" id="KAK8144934.1"/>
    </source>
</evidence>
<accession>A0AAW0RST1</accession>
<dbReference type="EMBL" id="JAAHCF010000336">
    <property type="protein sequence ID" value="KAK8144934.1"/>
    <property type="molecule type" value="Genomic_DNA"/>
</dbReference>
<dbReference type="Proteomes" id="UP001397290">
    <property type="component" value="Unassembled WGS sequence"/>
</dbReference>
<reference evidence="1 2" key="1">
    <citation type="submission" date="2020-02" db="EMBL/GenBank/DDBJ databases">
        <title>Comparative genomics of the hypocrealean fungal genus Beauvera.</title>
        <authorList>
            <person name="Showalter D.N."/>
            <person name="Bushley K.E."/>
            <person name="Rehner S.A."/>
        </authorList>
    </citation>
    <scope>NUCLEOTIDE SEQUENCE [LARGE SCALE GENOMIC DNA]</scope>
    <source>
        <strain evidence="1 2">ARSEF4384</strain>
    </source>
</reference>
<dbReference type="AlphaFoldDB" id="A0AAW0RST1"/>
<organism evidence="1 2">
    <name type="scientific">Beauveria asiatica</name>
    <dbReference type="NCBI Taxonomy" id="1069075"/>
    <lineage>
        <taxon>Eukaryota</taxon>
        <taxon>Fungi</taxon>
        <taxon>Dikarya</taxon>
        <taxon>Ascomycota</taxon>
        <taxon>Pezizomycotina</taxon>
        <taxon>Sordariomycetes</taxon>
        <taxon>Hypocreomycetidae</taxon>
        <taxon>Hypocreales</taxon>
        <taxon>Cordycipitaceae</taxon>
        <taxon>Beauveria</taxon>
    </lineage>
</organism>
<evidence type="ECO:0000313" key="2">
    <source>
        <dbReference type="Proteomes" id="UP001397290"/>
    </source>
</evidence>
<comment type="caution">
    <text evidence="1">The sequence shown here is derived from an EMBL/GenBank/DDBJ whole genome shotgun (WGS) entry which is preliminary data.</text>
</comment>
<protein>
    <submittedName>
        <fullName evidence="1">Uncharacterized protein</fullName>
    </submittedName>
</protein>
<gene>
    <name evidence="1" type="ORF">G3M48_005125</name>
</gene>
<proteinExistence type="predicted"/>
<name>A0AAW0RST1_9HYPO</name>
<sequence>MTPDVTLEEEKAAAWLYGDRAVILLTANPQSCCYFMAQALPYVGADVPDVLAIYFKSALAALCALHQNNMVITIKSTIRSIKS</sequence>